<feature type="domain" description="Tr-type G" evidence="6">
    <location>
        <begin position="2"/>
        <end position="172"/>
    </location>
</feature>
<dbReference type="OrthoDB" id="9803139at2"/>
<sequence length="612" mass="68910">MQENLIIGAMGHIDHGKTSLIAALNGFWGDSFAQEKERGITLDLSFSNLQEGEKNLSFIDVPGHEKLVKNMIAGAFGVDYAMLLIAANEGIMPQTLEHLKIAYLLGICDFIVVLSKCDLVDLDTIERLQGEVKELFGKFPSLRFQILKCSIHQPQSIQALKKVLFALPKKARQDLGFFRYYIDRVFVIKGAGCVVSGTLMDGDLSVGNKVWCAQLGRSLGIKNLQVHGQTKTIAQNGARVAINLSGVSHQELKRGDLLTKKGYLRGFDSIEVEICAFETIEHNSEVQLFLGSLRCAAHLLFLDKEKKFATLKTEIPIFGIFNEKFVLRDDKQTLGGGKILSPIVDPMKKSQKLKYLEFLSQGDFKGAFEILLYAHKKGFGLISATQRFGISQAMSLEIASQIPQCFVCARELIVYSKVARGIVQEAIFKILSKNPNALLSAVLLSQKQSWIAEEFAKSVLDEMLMNQKLNKADSFYVSPQNVLGLEASNAEKIEDYFYKTIYETLHNQEFQPIAPYNLYDLLDIDRQTGDSIFKRLTHERKIVRLNHKLFICSDVLTRLLELMRGIIKQEGYLDLGNFKAHLSLSRKYLIAYLDYLDSFQDIVNTDGKRTFK</sequence>
<dbReference type="SUPFAM" id="SSF46785">
    <property type="entry name" value="Winged helix' DNA-binding domain"/>
    <property type="match status" value="1"/>
</dbReference>
<organism evidence="7 8">
    <name type="scientific">Helicobacter ganmani</name>
    <dbReference type="NCBI Taxonomy" id="60246"/>
    <lineage>
        <taxon>Bacteria</taxon>
        <taxon>Pseudomonadati</taxon>
        <taxon>Campylobacterota</taxon>
        <taxon>Epsilonproteobacteria</taxon>
        <taxon>Campylobacterales</taxon>
        <taxon>Helicobacteraceae</taxon>
        <taxon>Helicobacter</taxon>
    </lineage>
</organism>
<dbReference type="CDD" id="cd03696">
    <property type="entry name" value="SelB_II"/>
    <property type="match status" value="1"/>
</dbReference>
<dbReference type="PANTHER" id="PTHR43721:SF11">
    <property type="entry name" value="SELENOCYSTEINE-SPECIFIC ELONGATION FACTOR"/>
    <property type="match status" value="1"/>
</dbReference>
<keyword evidence="4" id="KW-0648">Protein biosynthesis</keyword>
<keyword evidence="8" id="KW-1185">Reference proteome</keyword>
<dbReference type="InterPro" id="IPR000795">
    <property type="entry name" value="T_Tr_GTP-bd_dom"/>
</dbReference>
<dbReference type="GO" id="GO:0003924">
    <property type="term" value="F:GTPase activity"/>
    <property type="evidence" value="ECO:0007669"/>
    <property type="project" value="InterPro"/>
</dbReference>
<dbReference type="GO" id="GO:0001514">
    <property type="term" value="P:selenocysteine incorporation"/>
    <property type="evidence" value="ECO:0007669"/>
    <property type="project" value="InterPro"/>
</dbReference>
<dbReference type="SUPFAM" id="SSF50447">
    <property type="entry name" value="Translation proteins"/>
    <property type="match status" value="1"/>
</dbReference>
<evidence type="ECO:0000256" key="3">
    <source>
        <dbReference type="ARBA" id="ARBA00022741"/>
    </source>
</evidence>
<dbReference type="Gene3D" id="1.10.10.10">
    <property type="entry name" value="Winged helix-like DNA-binding domain superfamily/Winged helix DNA-binding domain"/>
    <property type="match status" value="1"/>
</dbReference>
<protein>
    <submittedName>
        <fullName evidence="7">Selenocysteine-specific translation elongation factor</fullName>
    </submittedName>
</protein>
<dbReference type="GO" id="GO:0003746">
    <property type="term" value="F:translation elongation factor activity"/>
    <property type="evidence" value="ECO:0007669"/>
    <property type="project" value="UniProtKB-KW"/>
</dbReference>
<dbReference type="Proteomes" id="UP000256650">
    <property type="component" value="Unassembled WGS sequence"/>
</dbReference>
<dbReference type="NCBIfam" id="TIGR00475">
    <property type="entry name" value="selB"/>
    <property type="match status" value="1"/>
</dbReference>
<dbReference type="GO" id="GO:0005525">
    <property type="term" value="F:GTP binding"/>
    <property type="evidence" value="ECO:0007669"/>
    <property type="project" value="UniProtKB-KW"/>
</dbReference>
<dbReference type="Pfam" id="PF09107">
    <property type="entry name" value="WHD_3rd_SelB"/>
    <property type="match status" value="1"/>
</dbReference>
<dbReference type="SUPFAM" id="SSF50465">
    <property type="entry name" value="EF-Tu/eEF-1alpha/eIF2-gamma C-terminal domain"/>
    <property type="match status" value="1"/>
</dbReference>
<dbReference type="NCBIfam" id="TIGR00231">
    <property type="entry name" value="small_GTP"/>
    <property type="match status" value="1"/>
</dbReference>
<dbReference type="InterPro" id="IPR015191">
    <property type="entry name" value="SelB_WHD4"/>
</dbReference>
<dbReference type="PROSITE" id="PS51722">
    <property type="entry name" value="G_TR_2"/>
    <property type="match status" value="1"/>
</dbReference>
<dbReference type="InterPro" id="IPR036388">
    <property type="entry name" value="WH-like_DNA-bd_sf"/>
</dbReference>
<dbReference type="AlphaFoldDB" id="A0A3D8IBD7"/>
<keyword evidence="2" id="KW-0963">Cytoplasm</keyword>
<dbReference type="PANTHER" id="PTHR43721">
    <property type="entry name" value="ELONGATION FACTOR TU-RELATED"/>
    <property type="match status" value="1"/>
</dbReference>
<evidence type="ECO:0000256" key="2">
    <source>
        <dbReference type="ARBA" id="ARBA00022490"/>
    </source>
</evidence>
<proteinExistence type="predicted"/>
<dbReference type="RefSeq" id="WP_115551768.1">
    <property type="nucleotide sequence ID" value="NZ_CAOOSM010000006.1"/>
</dbReference>
<dbReference type="SUPFAM" id="SSF52540">
    <property type="entry name" value="P-loop containing nucleoside triphosphate hydrolases"/>
    <property type="match status" value="1"/>
</dbReference>
<dbReference type="InterPro" id="IPR005225">
    <property type="entry name" value="Small_GTP-bd"/>
</dbReference>
<reference evidence="7 8" key="1">
    <citation type="submission" date="2018-04" db="EMBL/GenBank/DDBJ databases">
        <title>Novel Campyloabacter and Helicobacter Species and Strains.</title>
        <authorList>
            <person name="Mannion A.J."/>
            <person name="Shen Z."/>
            <person name="Fox J.G."/>
        </authorList>
    </citation>
    <scope>NUCLEOTIDE SEQUENCE [LARGE SCALE GENOMIC DNA]</scope>
    <source>
        <strain evidence="7 8">MIT 99-5101</strain>
    </source>
</reference>
<name>A0A3D8IBD7_9HELI</name>
<evidence type="ECO:0000259" key="6">
    <source>
        <dbReference type="PROSITE" id="PS51722"/>
    </source>
</evidence>
<comment type="caution">
    <text evidence="7">The sequence shown here is derived from an EMBL/GenBank/DDBJ whole genome shotgun (WGS) entry which is preliminary data.</text>
</comment>
<dbReference type="EMBL" id="NXLS01000006">
    <property type="protein sequence ID" value="RDU62503.1"/>
    <property type="molecule type" value="Genomic_DNA"/>
</dbReference>
<evidence type="ECO:0000256" key="1">
    <source>
        <dbReference type="ARBA" id="ARBA00004496"/>
    </source>
</evidence>
<dbReference type="InterPro" id="IPR009000">
    <property type="entry name" value="Transl_B-barrel_sf"/>
</dbReference>
<dbReference type="InterPro" id="IPR009001">
    <property type="entry name" value="Transl_elong_EF1A/Init_IF2_C"/>
</dbReference>
<dbReference type="Pfam" id="PF00009">
    <property type="entry name" value="GTP_EFTU"/>
    <property type="match status" value="1"/>
</dbReference>
<dbReference type="InterPro" id="IPR004535">
    <property type="entry name" value="Transl_elong_SelB"/>
</dbReference>
<dbReference type="GO" id="GO:0003723">
    <property type="term" value="F:RNA binding"/>
    <property type="evidence" value="ECO:0007669"/>
    <property type="project" value="InterPro"/>
</dbReference>
<evidence type="ECO:0000313" key="7">
    <source>
        <dbReference type="EMBL" id="RDU62503.1"/>
    </source>
</evidence>
<keyword evidence="5" id="KW-0342">GTP-binding</keyword>
<evidence type="ECO:0000256" key="4">
    <source>
        <dbReference type="ARBA" id="ARBA00022917"/>
    </source>
</evidence>
<dbReference type="GeneID" id="82535895"/>
<dbReference type="InterPro" id="IPR057335">
    <property type="entry name" value="Beta-barrel_SelB"/>
</dbReference>
<evidence type="ECO:0000256" key="5">
    <source>
        <dbReference type="ARBA" id="ARBA00023134"/>
    </source>
</evidence>
<dbReference type="Gene3D" id="3.40.50.300">
    <property type="entry name" value="P-loop containing nucleotide triphosphate hydrolases"/>
    <property type="match status" value="1"/>
</dbReference>
<gene>
    <name evidence="7" type="primary">selB</name>
    <name evidence="7" type="ORF">CQA43_06280</name>
</gene>
<dbReference type="Pfam" id="PF25461">
    <property type="entry name" value="Beta-barrel_SelB"/>
    <property type="match status" value="1"/>
</dbReference>
<accession>A0A3D8IBD7</accession>
<dbReference type="CDD" id="cd04171">
    <property type="entry name" value="SelB"/>
    <property type="match status" value="1"/>
</dbReference>
<dbReference type="InterPro" id="IPR036390">
    <property type="entry name" value="WH_DNA-bd_sf"/>
</dbReference>
<keyword evidence="7" id="KW-0251">Elongation factor</keyword>
<dbReference type="InterPro" id="IPR027417">
    <property type="entry name" value="P-loop_NTPase"/>
</dbReference>
<dbReference type="Gene3D" id="2.40.30.10">
    <property type="entry name" value="Translation factors"/>
    <property type="match status" value="1"/>
</dbReference>
<dbReference type="InterPro" id="IPR050055">
    <property type="entry name" value="EF-Tu_GTPase"/>
</dbReference>
<keyword evidence="3" id="KW-0547">Nucleotide-binding</keyword>
<dbReference type="GO" id="GO:0005737">
    <property type="term" value="C:cytoplasm"/>
    <property type="evidence" value="ECO:0007669"/>
    <property type="project" value="UniProtKB-SubCell"/>
</dbReference>
<comment type="subcellular location">
    <subcellularLocation>
        <location evidence="1">Cytoplasm</location>
    </subcellularLocation>
</comment>
<evidence type="ECO:0000313" key="8">
    <source>
        <dbReference type="Proteomes" id="UP000256650"/>
    </source>
</evidence>